<name>A0A542ZJD7_9MICO</name>
<accession>A0A542ZJD7</accession>
<evidence type="ECO:0000259" key="3">
    <source>
        <dbReference type="SMART" id="SM00065"/>
    </source>
</evidence>
<comment type="similarity">
    <text evidence="1">Belongs to the CdaR family.</text>
</comment>
<comment type="caution">
    <text evidence="4">The sequence shown here is derived from an EMBL/GenBank/DDBJ whole genome shotgun (WGS) entry which is preliminary data.</text>
</comment>
<dbReference type="Proteomes" id="UP000319514">
    <property type="component" value="Unassembled WGS sequence"/>
</dbReference>
<dbReference type="SUPFAM" id="SSF55781">
    <property type="entry name" value="GAF domain-like"/>
    <property type="match status" value="1"/>
</dbReference>
<dbReference type="InterPro" id="IPR051448">
    <property type="entry name" value="CdaR-like_regulators"/>
</dbReference>
<dbReference type="InterPro" id="IPR041522">
    <property type="entry name" value="CdaR_GGDEF"/>
</dbReference>
<protein>
    <submittedName>
        <fullName evidence="4">Sugar diacid utilization regulator</fullName>
    </submittedName>
</protein>
<dbReference type="RefSeq" id="WP_141788363.1">
    <property type="nucleotide sequence ID" value="NZ_BAAAKX010000021.1"/>
</dbReference>
<organism evidence="4 5">
    <name type="scientific">Oryzihumus leptocrescens</name>
    <dbReference type="NCBI Taxonomy" id="297536"/>
    <lineage>
        <taxon>Bacteria</taxon>
        <taxon>Bacillati</taxon>
        <taxon>Actinomycetota</taxon>
        <taxon>Actinomycetes</taxon>
        <taxon>Micrococcales</taxon>
        <taxon>Intrasporangiaceae</taxon>
        <taxon>Oryzihumus</taxon>
    </lineage>
</organism>
<dbReference type="InterPro" id="IPR003018">
    <property type="entry name" value="GAF"/>
</dbReference>
<dbReference type="Gene3D" id="1.10.10.2840">
    <property type="entry name" value="PucR C-terminal helix-turn-helix domain"/>
    <property type="match status" value="1"/>
</dbReference>
<dbReference type="InterPro" id="IPR029016">
    <property type="entry name" value="GAF-like_dom_sf"/>
</dbReference>
<keyword evidence="5" id="KW-1185">Reference proteome</keyword>
<dbReference type="InterPro" id="IPR025736">
    <property type="entry name" value="PucR_C-HTH_dom"/>
</dbReference>
<reference evidence="4 5" key="1">
    <citation type="submission" date="2019-06" db="EMBL/GenBank/DDBJ databases">
        <title>Sequencing the genomes of 1000 actinobacteria strains.</title>
        <authorList>
            <person name="Klenk H.-P."/>
        </authorList>
    </citation>
    <scope>NUCLEOTIDE SEQUENCE [LARGE SCALE GENOMIC DNA]</scope>
    <source>
        <strain evidence="4 5">DSM 18082</strain>
    </source>
</reference>
<dbReference type="Pfam" id="PF13556">
    <property type="entry name" value="HTH_30"/>
    <property type="match status" value="1"/>
</dbReference>
<dbReference type="Pfam" id="PF17853">
    <property type="entry name" value="GGDEF_2"/>
    <property type="match status" value="1"/>
</dbReference>
<evidence type="ECO:0000313" key="4">
    <source>
        <dbReference type="EMBL" id="TQL60466.1"/>
    </source>
</evidence>
<dbReference type="Gene3D" id="3.30.450.40">
    <property type="match status" value="1"/>
</dbReference>
<dbReference type="PANTHER" id="PTHR33744">
    <property type="entry name" value="CARBOHYDRATE DIACID REGULATOR"/>
    <property type="match status" value="1"/>
</dbReference>
<evidence type="ECO:0000313" key="5">
    <source>
        <dbReference type="Proteomes" id="UP000319514"/>
    </source>
</evidence>
<dbReference type="InterPro" id="IPR042070">
    <property type="entry name" value="PucR_C-HTH_sf"/>
</dbReference>
<dbReference type="SMART" id="SM00065">
    <property type="entry name" value="GAF"/>
    <property type="match status" value="1"/>
</dbReference>
<dbReference type="EMBL" id="VFOQ01000001">
    <property type="protein sequence ID" value="TQL60466.1"/>
    <property type="molecule type" value="Genomic_DNA"/>
</dbReference>
<dbReference type="Pfam" id="PF01590">
    <property type="entry name" value="GAF"/>
    <property type="match status" value="1"/>
</dbReference>
<proteinExistence type="inferred from homology"/>
<dbReference type="AlphaFoldDB" id="A0A542ZJD7"/>
<dbReference type="OrthoDB" id="8026818at2"/>
<keyword evidence="2" id="KW-0732">Signal</keyword>
<evidence type="ECO:0000256" key="1">
    <source>
        <dbReference type="ARBA" id="ARBA00006754"/>
    </source>
</evidence>
<evidence type="ECO:0000256" key="2">
    <source>
        <dbReference type="SAM" id="SignalP"/>
    </source>
</evidence>
<feature type="signal peptide" evidence="2">
    <location>
        <begin position="1"/>
        <end position="21"/>
    </location>
</feature>
<sequence length="618" mass="63887">MSTPADPALTLLTLLASGASAAELSAVDAPEARALALRVRAAFDTRRRREAELSALVDTARDLASMRDPAGVLDAIVRRARTLLQTDVAYLTLADPEAGDTYMRATDGSVSARFQTVRLSLGAGLGGLVASTHMPYWTADYPQDQRFRHTKTIDSAVGDEGLVAICGTPLLVEEQFVGVLFAANRSPRPFSHDEVSLLGSLAALAAVSIVTTRAAAETAEALAALSEAHDVARRHVSGVERAAAAHDRFAELVLQGGGVDDITGALVELLGGWAVLLDPDGTRVGTAGRSAPRPAAGGSPDPLACAPAVQATHASGRLATEDGVWAVSVTAAHERLGTLVVGGVGRLDEADERTLERAGVVSALVLLFERAAVDASLRVVTDLVSDLVSGRGDAPARQTRARAHGLDLTAPHCVLVVKGREGESRRALVLSAQAGTGPGSVVGEHDGDVVALVPSEDPDAAATHLATRLSRGAPVTVGAAGPVRSVEELPAAHAEARRTAAALVALGRRGAGASTEALGFAGLVVGSDPDVASYVARVLGPVSAYDAQRGSELVKTLETYFAAGSSPRHAATALHVHVNTVAQRLERVATLLGSDWQHPDRALELQLALRLRRLMPAG</sequence>
<gene>
    <name evidence="4" type="ORF">FB474_1861</name>
</gene>
<feature type="chain" id="PRO_5022128628" evidence="2">
    <location>
        <begin position="22"/>
        <end position="618"/>
    </location>
</feature>
<dbReference type="PANTHER" id="PTHR33744:SF1">
    <property type="entry name" value="DNA-BINDING TRANSCRIPTIONAL ACTIVATOR ADER"/>
    <property type="match status" value="1"/>
</dbReference>
<feature type="domain" description="GAF" evidence="3">
    <location>
        <begin position="68"/>
        <end position="219"/>
    </location>
</feature>